<sequence length="53" mass="6285">MLKNLFFKNQNKNWAVLLLFDGKLLGRIFSENFLNLSNFNFSLFKNKLLNMGE</sequence>
<evidence type="ECO:0000313" key="2">
    <source>
        <dbReference type="Proteomes" id="UP000580250"/>
    </source>
</evidence>
<dbReference type="EMBL" id="CAJEWN010000128">
    <property type="protein sequence ID" value="CAD2167517.1"/>
    <property type="molecule type" value="Genomic_DNA"/>
</dbReference>
<proteinExistence type="predicted"/>
<evidence type="ECO:0000313" key="1">
    <source>
        <dbReference type="EMBL" id="CAD2167517.1"/>
    </source>
</evidence>
<name>A0A6V7UY50_MELEN</name>
<organism evidence="1 2">
    <name type="scientific">Meloidogyne enterolobii</name>
    <name type="common">Root-knot nematode worm</name>
    <name type="synonym">Meloidogyne mayaguensis</name>
    <dbReference type="NCBI Taxonomy" id="390850"/>
    <lineage>
        <taxon>Eukaryota</taxon>
        <taxon>Metazoa</taxon>
        <taxon>Ecdysozoa</taxon>
        <taxon>Nematoda</taxon>
        <taxon>Chromadorea</taxon>
        <taxon>Rhabditida</taxon>
        <taxon>Tylenchina</taxon>
        <taxon>Tylenchomorpha</taxon>
        <taxon>Tylenchoidea</taxon>
        <taxon>Meloidogynidae</taxon>
        <taxon>Meloidogyninae</taxon>
        <taxon>Meloidogyne</taxon>
    </lineage>
</organism>
<protein>
    <submittedName>
        <fullName evidence="1">Uncharacterized protein</fullName>
    </submittedName>
</protein>
<gene>
    <name evidence="1" type="ORF">MENT_LOCUS18810</name>
</gene>
<dbReference type="AlphaFoldDB" id="A0A6V7UY50"/>
<dbReference type="Proteomes" id="UP000580250">
    <property type="component" value="Unassembled WGS sequence"/>
</dbReference>
<comment type="caution">
    <text evidence="1">The sequence shown here is derived from an EMBL/GenBank/DDBJ whole genome shotgun (WGS) entry which is preliminary data.</text>
</comment>
<accession>A0A6V7UY50</accession>
<reference evidence="1 2" key="1">
    <citation type="submission" date="2020-08" db="EMBL/GenBank/DDBJ databases">
        <authorList>
            <person name="Koutsovoulos G."/>
            <person name="Danchin GJ E."/>
        </authorList>
    </citation>
    <scope>NUCLEOTIDE SEQUENCE [LARGE SCALE GENOMIC DNA]</scope>
</reference>